<gene>
    <name evidence="1" type="ORF">NDR89_20010</name>
</gene>
<dbReference type="EMBL" id="CP098736">
    <property type="protein sequence ID" value="USE78923.1"/>
    <property type="molecule type" value="Genomic_DNA"/>
</dbReference>
<evidence type="ECO:0000313" key="1">
    <source>
        <dbReference type="EMBL" id="USE78923.1"/>
    </source>
</evidence>
<evidence type="ECO:0000313" key="2">
    <source>
        <dbReference type="Proteomes" id="UP001056648"/>
    </source>
</evidence>
<dbReference type="Proteomes" id="UP001056648">
    <property type="component" value="Chromosome 2"/>
</dbReference>
<accession>A0ABY4VU92</accession>
<sequence length="198" mass="22608">MDQVAKKRRKSARAWSDEELAILAEQWKNGKPIRLWMDLLPKRTERAINNLGQALHGPRGNTHTAGASVSWRLICRALADGAMLTPLEISERSGVSRRQVYVELKMHHGTEAHIGGYGERPQNGYWPALWKLGPGKDAKRPKAMTVSERAKRRWRRLKEERPDYIMARTLKQRLRDAEKRGKLIRPDPAAAWMFGAAA</sequence>
<name>A0ABY4VU92_9BURK</name>
<reference evidence="1" key="1">
    <citation type="submission" date="2022-06" db="EMBL/GenBank/DDBJ databases">
        <title>Complete genome sequence and characterization of Cupriavidus gilardii QJ1 isolated from contaminating cells.</title>
        <authorList>
            <person name="Qi J."/>
        </authorList>
    </citation>
    <scope>NUCLEOTIDE SEQUENCE</scope>
    <source>
        <strain evidence="1">QJ1</strain>
    </source>
</reference>
<organism evidence="1 2">
    <name type="scientific">Cupriavidus gilardii</name>
    <dbReference type="NCBI Taxonomy" id="82541"/>
    <lineage>
        <taxon>Bacteria</taxon>
        <taxon>Pseudomonadati</taxon>
        <taxon>Pseudomonadota</taxon>
        <taxon>Betaproteobacteria</taxon>
        <taxon>Burkholderiales</taxon>
        <taxon>Burkholderiaceae</taxon>
        <taxon>Cupriavidus</taxon>
    </lineage>
</organism>
<dbReference type="RefSeq" id="WP_252252660.1">
    <property type="nucleotide sequence ID" value="NZ_CP098736.1"/>
</dbReference>
<evidence type="ECO:0008006" key="3">
    <source>
        <dbReference type="Google" id="ProtNLM"/>
    </source>
</evidence>
<protein>
    <recommendedName>
        <fullName evidence="3">Helix-turn-helix domain-containing protein</fullName>
    </recommendedName>
</protein>
<keyword evidence="2" id="KW-1185">Reference proteome</keyword>
<proteinExistence type="predicted"/>